<dbReference type="InterPro" id="IPR027417">
    <property type="entry name" value="P-loop_NTPase"/>
</dbReference>
<dbReference type="Pfam" id="PF13304">
    <property type="entry name" value="AAA_21"/>
    <property type="match status" value="1"/>
</dbReference>
<feature type="domain" description="ATPase AAA-type core" evidence="1">
    <location>
        <begin position="48"/>
        <end position="327"/>
    </location>
</feature>
<comment type="caution">
    <text evidence="2">The sequence shown here is derived from an EMBL/GenBank/DDBJ whole genome shotgun (WGS) entry which is preliminary data.</text>
</comment>
<protein>
    <recommendedName>
        <fullName evidence="1">ATPase AAA-type core domain-containing protein</fullName>
    </recommendedName>
</protein>
<dbReference type="InterPro" id="IPR003959">
    <property type="entry name" value="ATPase_AAA_core"/>
</dbReference>
<dbReference type="SUPFAM" id="SSF52540">
    <property type="entry name" value="P-loop containing nucleoside triphosphate hydrolases"/>
    <property type="match status" value="1"/>
</dbReference>
<accession>A0A4E0QWK3</accession>
<dbReference type="PANTHER" id="PTHR40396">
    <property type="entry name" value="ATPASE-LIKE PROTEIN"/>
    <property type="match status" value="1"/>
</dbReference>
<dbReference type="Gene3D" id="3.40.50.300">
    <property type="entry name" value="P-loop containing nucleotide triphosphate hydrolases"/>
    <property type="match status" value="1"/>
</dbReference>
<gene>
    <name evidence="2" type="ORF">PN36_34880</name>
</gene>
<reference evidence="2 3" key="1">
    <citation type="journal article" date="2016" name="Front. Microbiol.">
        <title>Single-Cell (Meta-)Genomics of a Dimorphic Candidatus Thiomargarita nelsonii Reveals Genomic Plasticity.</title>
        <authorList>
            <person name="Flood B.E."/>
            <person name="Fliss P."/>
            <person name="Jones D.S."/>
            <person name="Dick G.J."/>
            <person name="Jain S."/>
            <person name="Kaster A.K."/>
            <person name="Winkel M."/>
            <person name="Mussmann M."/>
            <person name="Bailey J."/>
        </authorList>
    </citation>
    <scope>NUCLEOTIDE SEQUENCE [LARGE SCALE GENOMIC DNA]</scope>
    <source>
        <strain evidence="2">Hydrate Ridge</strain>
    </source>
</reference>
<proteinExistence type="predicted"/>
<organism evidence="2 3">
    <name type="scientific">Candidatus Thiomargarita nelsonii</name>
    <dbReference type="NCBI Taxonomy" id="1003181"/>
    <lineage>
        <taxon>Bacteria</taxon>
        <taxon>Pseudomonadati</taxon>
        <taxon>Pseudomonadota</taxon>
        <taxon>Gammaproteobacteria</taxon>
        <taxon>Thiotrichales</taxon>
        <taxon>Thiotrichaceae</taxon>
        <taxon>Thiomargarita</taxon>
    </lineage>
</organism>
<dbReference type="PANTHER" id="PTHR40396:SF1">
    <property type="entry name" value="ATPASE AAA-TYPE CORE DOMAIN-CONTAINING PROTEIN"/>
    <property type="match status" value="1"/>
</dbReference>
<evidence type="ECO:0000313" key="3">
    <source>
        <dbReference type="Proteomes" id="UP000030428"/>
    </source>
</evidence>
<keyword evidence="3" id="KW-1185">Reference proteome</keyword>
<sequence length="327" mass="37131">MLLRFGVSNYRSISDYQELLLAASSLKEHPLPVISVNGLDSKILPAIAIYGANASGKSNVLQAFAFMRLMVLKSHINGSATGGIARIPFQLDPEVLKQPSHFDCDVLIDKVRYHYGFVVDDDRVREEWLYAYPSKHRQVWFHRKYNEKPTFYFGKFLKGKNKTIEALTRDNSLFLSAAAQNNHKQLSKIYRYFEKNYFLRLNAGHGFGHSQMSYLDNGMIKTRIIEFLKEADTGIIEARVEKLESAVTDKSIIENIQTALYDLSEIKNSNVNDTLHFGHQSVGFNSTFLRLADESRGTLQLLILLAPLFEALESGKVIIIDELDTSL</sequence>
<evidence type="ECO:0000313" key="2">
    <source>
        <dbReference type="EMBL" id="TGN99721.1"/>
    </source>
</evidence>
<dbReference type="Proteomes" id="UP000030428">
    <property type="component" value="Unassembled WGS sequence"/>
</dbReference>
<dbReference type="EMBL" id="JSZA02000401">
    <property type="protein sequence ID" value="TGN99721.1"/>
    <property type="molecule type" value="Genomic_DNA"/>
</dbReference>
<name>A0A4E0QWK3_9GAMM</name>
<evidence type="ECO:0000259" key="1">
    <source>
        <dbReference type="Pfam" id="PF13304"/>
    </source>
</evidence>
<dbReference type="GO" id="GO:0016887">
    <property type="term" value="F:ATP hydrolysis activity"/>
    <property type="evidence" value="ECO:0007669"/>
    <property type="project" value="InterPro"/>
</dbReference>
<feature type="non-terminal residue" evidence="2">
    <location>
        <position position="327"/>
    </location>
</feature>
<dbReference type="AlphaFoldDB" id="A0A4E0QWK3"/>
<dbReference type="GO" id="GO:0005524">
    <property type="term" value="F:ATP binding"/>
    <property type="evidence" value="ECO:0007669"/>
    <property type="project" value="InterPro"/>
</dbReference>